<gene>
    <name evidence="3" type="ORF">FSB_LOCUS5692</name>
</gene>
<organism evidence="3">
    <name type="scientific">Fagus sylvatica</name>
    <name type="common">Beechnut</name>
    <dbReference type="NCBI Taxonomy" id="28930"/>
    <lineage>
        <taxon>Eukaryota</taxon>
        <taxon>Viridiplantae</taxon>
        <taxon>Streptophyta</taxon>
        <taxon>Embryophyta</taxon>
        <taxon>Tracheophyta</taxon>
        <taxon>Spermatophyta</taxon>
        <taxon>Magnoliopsida</taxon>
        <taxon>eudicotyledons</taxon>
        <taxon>Gunneridae</taxon>
        <taxon>Pentapetalae</taxon>
        <taxon>rosids</taxon>
        <taxon>fabids</taxon>
        <taxon>Fagales</taxon>
        <taxon>Fagaceae</taxon>
        <taxon>Fagus</taxon>
    </lineage>
</organism>
<dbReference type="SUPFAM" id="SSF50630">
    <property type="entry name" value="Acid proteases"/>
    <property type="match status" value="1"/>
</dbReference>
<feature type="region of interest" description="Disordered" evidence="1">
    <location>
        <begin position="422"/>
        <end position="448"/>
    </location>
</feature>
<dbReference type="AlphaFoldDB" id="A0A2N9ET05"/>
<name>A0A2N9ET05_FAGSY</name>
<dbReference type="Gene3D" id="2.40.70.10">
    <property type="entry name" value="Acid Proteases"/>
    <property type="match status" value="1"/>
</dbReference>
<evidence type="ECO:0000259" key="2">
    <source>
        <dbReference type="Pfam" id="PF03732"/>
    </source>
</evidence>
<feature type="domain" description="Retrotransposon gag" evidence="2">
    <location>
        <begin position="56"/>
        <end position="150"/>
    </location>
</feature>
<dbReference type="Pfam" id="PF03732">
    <property type="entry name" value="Retrotrans_gag"/>
    <property type="match status" value="1"/>
</dbReference>
<evidence type="ECO:0000313" key="3">
    <source>
        <dbReference type="EMBL" id="SPC77810.1"/>
    </source>
</evidence>
<feature type="region of interest" description="Disordered" evidence="1">
    <location>
        <begin position="187"/>
        <end position="206"/>
    </location>
</feature>
<dbReference type="InterPro" id="IPR005162">
    <property type="entry name" value="Retrotrans_gag_dom"/>
</dbReference>
<accession>A0A2N9ET05</accession>
<dbReference type="InterPro" id="IPR021109">
    <property type="entry name" value="Peptidase_aspartic_dom_sf"/>
</dbReference>
<feature type="compositionally biased region" description="Polar residues" evidence="1">
    <location>
        <begin position="388"/>
        <end position="399"/>
    </location>
</feature>
<evidence type="ECO:0000256" key="1">
    <source>
        <dbReference type="SAM" id="MobiDB-lite"/>
    </source>
</evidence>
<sequence length="884" mass="100581">MFPPNAPHVEIKQGLMAILPDFRGLENENPYVHVRAFEEVIGSFYAQNVIETAKLRFFPFSLKDKAKGWLYTLKPRSIGSWGEITQEFYKKFFPPHKVQQVKRKISNFAQGNDETLFMAWERFKDTYNFCPTHGYDTWRLVSYFYEGLQPRDRQFVQVACGGGFLQKEPEDAMDYLDEIAENSNTWNGLSPLDSTDRNRSSTTTSDGSVFRLREEDNMNAKISLLTKEIKALKLKGSRGVNAVYRENPMEACRICQEIDHTTSACKSLSQFLNVPEEQVCAFNQYRPNNSSYSNNYNPNMRNHPYLSYKSENVLDPTGPRNFETSHTTSSSSRLPLEDVLYTFIQKQGEQNQRFDTIFTRIDEELRETKSQVARLTEALSRTERGKLPSQTQPNPNNQTAKVVNTDKFEEVKSITILRSGKEIGKDAPKANEKSKETPAEKDESGIAKSNDIEKCPFPTPFLQALKLPKNLDVTSEILEHLHQVKVNLPLLHLIKQMPLYAKVIKDLCTVKRKHHVRKTAFLTEQVSAIIQHKFPPKYKDPGCPTISCTIGDYNIERALLDLGASVNLLPFSVYLQLGLGELKPTSVTLQLADRSVRKPRGVVEDVLVKVENLYYPVDFIILDIEPTLHPSANIPIILGRPFLATANALINCRNGRMKITFGSMTAELNIFNVNPQQLADEECEYVNFIEATPQEEFNKNCFSNYFETLPVNSIVSNELKPVAKIFDSSLLDSLQILEEEQVVVAKKPPRSKKKSLHAYLDAPKLKLKQPPRDLPCASIEPHATSTVEVHSKMSVDQEIEKECEKIKTFERHKTKRKELQDTRFSKKLLNSSKGVALHVVRCSLSFSLVLSFQDLSLILTYICLNIEDNVNFKLGGVLIVCLIV</sequence>
<dbReference type="CDD" id="cd00303">
    <property type="entry name" value="retropepsin_like"/>
    <property type="match status" value="1"/>
</dbReference>
<proteinExistence type="predicted"/>
<dbReference type="PANTHER" id="PTHR33067:SF32">
    <property type="entry name" value="ASPARTIC PEPTIDASE DDI1-TYPE DOMAIN-CONTAINING PROTEIN"/>
    <property type="match status" value="1"/>
</dbReference>
<protein>
    <recommendedName>
        <fullName evidence="2">Retrotransposon gag domain-containing protein</fullName>
    </recommendedName>
</protein>
<dbReference type="EMBL" id="OIVN01000294">
    <property type="protein sequence ID" value="SPC77810.1"/>
    <property type="molecule type" value="Genomic_DNA"/>
</dbReference>
<dbReference type="PANTHER" id="PTHR33067">
    <property type="entry name" value="RNA-DIRECTED DNA POLYMERASE-RELATED"/>
    <property type="match status" value="1"/>
</dbReference>
<feature type="region of interest" description="Disordered" evidence="1">
    <location>
        <begin position="375"/>
        <end position="399"/>
    </location>
</feature>
<reference evidence="3" key="1">
    <citation type="submission" date="2018-02" db="EMBL/GenBank/DDBJ databases">
        <authorList>
            <person name="Cohen D.B."/>
            <person name="Kent A.D."/>
        </authorList>
    </citation>
    <scope>NUCLEOTIDE SEQUENCE</scope>
</reference>